<keyword evidence="1" id="KW-1133">Transmembrane helix</keyword>
<proteinExistence type="predicted"/>
<reference evidence="3" key="1">
    <citation type="submission" date="2013-09" db="EMBL/GenBank/DDBJ databases">
        <title>Corchorus olitorius genome sequencing.</title>
        <authorList>
            <person name="Alam M."/>
            <person name="Haque M.S."/>
            <person name="Islam M.S."/>
            <person name="Emdad E.M."/>
            <person name="Islam M.M."/>
            <person name="Ahmed B."/>
            <person name="Halim A."/>
            <person name="Hossen Q.M.M."/>
            <person name="Hossain M.Z."/>
            <person name="Ahmed R."/>
            <person name="Khan M.M."/>
            <person name="Islam R."/>
            <person name="Rashid M.M."/>
            <person name="Khan S.A."/>
            <person name="Rahman M.S."/>
            <person name="Alam M."/>
            <person name="Yahiya A.S."/>
            <person name="Khan M.S."/>
            <person name="Azam M.S."/>
            <person name="Haque T."/>
            <person name="Lashkar M.Z.H."/>
            <person name="Akhand A.I."/>
            <person name="Morshed G."/>
            <person name="Roy S."/>
            <person name="Uddin K.S."/>
            <person name="Rabeya T."/>
            <person name="Hossain A.S."/>
            <person name="Chowdhury A."/>
            <person name="Snigdha A.R."/>
            <person name="Mortoza M.S."/>
            <person name="Matin S.A."/>
            <person name="Hoque S.M.E."/>
            <person name="Islam M.K."/>
            <person name="Roy D.K."/>
            <person name="Haider R."/>
            <person name="Moosa M.M."/>
            <person name="Elias S.M."/>
            <person name="Hasan A.M."/>
            <person name="Jahan S."/>
            <person name="Shafiuddin M."/>
            <person name="Mahmood N."/>
            <person name="Shommy N.S."/>
        </authorList>
    </citation>
    <scope>NUCLEOTIDE SEQUENCE [LARGE SCALE GENOMIC DNA]</scope>
    <source>
        <strain evidence="3">cv. O-4</strain>
    </source>
</reference>
<comment type="caution">
    <text evidence="2">The sequence shown here is derived from an EMBL/GenBank/DDBJ whole genome shotgun (WGS) entry which is preliminary data.</text>
</comment>
<name>A0A1R3H585_9ROSI</name>
<keyword evidence="3" id="KW-1185">Reference proteome</keyword>
<dbReference type="STRING" id="93759.A0A1R3H585"/>
<dbReference type="Proteomes" id="UP000187203">
    <property type="component" value="Unassembled WGS sequence"/>
</dbReference>
<sequence length="191" mass="22031">MSSKLGDSLFRNSKEIVCKPGNEVEFHCLCIQTCARIPRLMLMLFWIWLLICGAMQVSVARWQQLQYGSKSYPKFSNSSNKPGSVCYYYAGYFGIWSSTIVPHLRIPGLNAPNLYATGFVYYPGGWGKSPVDEYFAERFFYWKIPRGITEPKELEVLDLEYKNFSRPIPPELGSNLSLMIFLLDHNELQAW</sequence>
<evidence type="ECO:0000313" key="3">
    <source>
        <dbReference type="Proteomes" id="UP000187203"/>
    </source>
</evidence>
<gene>
    <name evidence="2" type="ORF">COLO4_31167</name>
</gene>
<accession>A0A1R3H585</accession>
<dbReference type="InterPro" id="IPR032675">
    <property type="entry name" value="LRR_dom_sf"/>
</dbReference>
<dbReference type="SUPFAM" id="SSF52058">
    <property type="entry name" value="L domain-like"/>
    <property type="match status" value="1"/>
</dbReference>
<evidence type="ECO:0000256" key="1">
    <source>
        <dbReference type="SAM" id="Phobius"/>
    </source>
</evidence>
<dbReference type="AlphaFoldDB" id="A0A1R3H585"/>
<evidence type="ECO:0000313" key="2">
    <source>
        <dbReference type="EMBL" id="OMO65497.1"/>
    </source>
</evidence>
<protein>
    <submittedName>
        <fullName evidence="2">Uncharacterized protein</fullName>
    </submittedName>
</protein>
<dbReference type="Gene3D" id="3.80.10.10">
    <property type="entry name" value="Ribonuclease Inhibitor"/>
    <property type="match status" value="1"/>
</dbReference>
<dbReference type="EMBL" id="AWUE01020828">
    <property type="protein sequence ID" value="OMO65497.1"/>
    <property type="molecule type" value="Genomic_DNA"/>
</dbReference>
<feature type="transmembrane region" description="Helical" evidence="1">
    <location>
        <begin position="40"/>
        <end position="62"/>
    </location>
</feature>
<keyword evidence="1" id="KW-0472">Membrane</keyword>
<organism evidence="2 3">
    <name type="scientific">Corchorus olitorius</name>
    <dbReference type="NCBI Taxonomy" id="93759"/>
    <lineage>
        <taxon>Eukaryota</taxon>
        <taxon>Viridiplantae</taxon>
        <taxon>Streptophyta</taxon>
        <taxon>Embryophyta</taxon>
        <taxon>Tracheophyta</taxon>
        <taxon>Spermatophyta</taxon>
        <taxon>Magnoliopsida</taxon>
        <taxon>eudicotyledons</taxon>
        <taxon>Gunneridae</taxon>
        <taxon>Pentapetalae</taxon>
        <taxon>rosids</taxon>
        <taxon>malvids</taxon>
        <taxon>Malvales</taxon>
        <taxon>Malvaceae</taxon>
        <taxon>Grewioideae</taxon>
        <taxon>Apeibeae</taxon>
        <taxon>Corchorus</taxon>
    </lineage>
</organism>
<keyword evidence="1" id="KW-0812">Transmembrane</keyword>